<dbReference type="InterPro" id="IPR014729">
    <property type="entry name" value="Rossmann-like_a/b/a_fold"/>
</dbReference>
<evidence type="ECO:0000256" key="3">
    <source>
        <dbReference type="ARBA" id="ARBA00022516"/>
    </source>
</evidence>
<evidence type="ECO:0000256" key="8">
    <source>
        <dbReference type="ARBA" id="ARBA00023264"/>
    </source>
</evidence>
<evidence type="ECO:0000256" key="11">
    <source>
        <dbReference type="ARBA" id="ARBA00031473"/>
    </source>
</evidence>
<dbReference type="PANTHER" id="PTHR45780:SF7">
    <property type="entry name" value="ETHANOLAMINE-PHOSPHATE CYTIDYLYLTRANSFERASE"/>
    <property type="match status" value="1"/>
</dbReference>
<organism evidence="13 14">
    <name type="scientific">Solanum pennellii</name>
    <name type="common">Tomato</name>
    <name type="synonym">Lycopersicon pennellii</name>
    <dbReference type="NCBI Taxonomy" id="28526"/>
    <lineage>
        <taxon>Eukaryota</taxon>
        <taxon>Viridiplantae</taxon>
        <taxon>Streptophyta</taxon>
        <taxon>Embryophyta</taxon>
        <taxon>Tracheophyta</taxon>
        <taxon>Spermatophyta</taxon>
        <taxon>Magnoliopsida</taxon>
        <taxon>eudicotyledons</taxon>
        <taxon>Gunneridae</taxon>
        <taxon>Pentapetalae</taxon>
        <taxon>asterids</taxon>
        <taxon>lamiids</taxon>
        <taxon>Solanales</taxon>
        <taxon>Solanaceae</taxon>
        <taxon>Solanoideae</taxon>
        <taxon>Solaneae</taxon>
        <taxon>Solanum</taxon>
        <taxon>Solanum subgen. Lycopersicon</taxon>
    </lineage>
</organism>
<dbReference type="InterPro" id="IPR041723">
    <property type="entry name" value="CCT"/>
</dbReference>
<dbReference type="SUPFAM" id="SSF52374">
    <property type="entry name" value="Nucleotidylyl transferase"/>
    <property type="match status" value="1"/>
</dbReference>
<dbReference type="RefSeq" id="XP_015075583.1">
    <property type="nucleotide sequence ID" value="XM_015220097.2"/>
</dbReference>
<evidence type="ECO:0000256" key="6">
    <source>
        <dbReference type="ARBA" id="ARBA00023098"/>
    </source>
</evidence>
<gene>
    <name evidence="14 15" type="primary">LOC107019706</name>
</gene>
<evidence type="ECO:0000256" key="10">
    <source>
        <dbReference type="ARBA" id="ARBA00024221"/>
    </source>
</evidence>
<keyword evidence="3" id="KW-0444">Lipid biosynthesis</keyword>
<evidence type="ECO:0000313" key="15">
    <source>
        <dbReference type="RefSeq" id="XP_027773157.1"/>
    </source>
</evidence>
<dbReference type="CDD" id="cd02174">
    <property type="entry name" value="CCT"/>
    <property type="match status" value="1"/>
</dbReference>
<reference evidence="13" key="1">
    <citation type="journal article" date="2014" name="Nat. Genet.">
        <title>The genome of the stress-tolerant wild tomato species Solanum pennellii.</title>
        <authorList>
            <person name="Bolger A."/>
            <person name="Scossa F."/>
            <person name="Bolger M.E."/>
            <person name="Lanz C."/>
            <person name="Maumus F."/>
            <person name="Tohge T."/>
            <person name="Quesneville H."/>
            <person name="Alseekh S."/>
            <person name="Sorensen I."/>
            <person name="Lichtenstein G."/>
            <person name="Fich E.A."/>
            <person name="Conte M."/>
            <person name="Keller H."/>
            <person name="Schneeberger K."/>
            <person name="Schwacke R."/>
            <person name="Ofner I."/>
            <person name="Vrebalov J."/>
            <person name="Xu Y."/>
            <person name="Osorio S."/>
            <person name="Aflitos S.A."/>
            <person name="Schijlen E."/>
            <person name="Jimenez-Gomez J.M."/>
            <person name="Ryngajllo M."/>
            <person name="Kimura S."/>
            <person name="Kumar R."/>
            <person name="Koenig D."/>
            <person name="Headland L.R."/>
            <person name="Maloof J.N."/>
            <person name="Sinha N."/>
            <person name="van Ham R.C."/>
            <person name="Lankhorst R.K."/>
            <person name="Mao L."/>
            <person name="Vogel A."/>
            <person name="Arsova B."/>
            <person name="Panstruga R."/>
            <person name="Fei Z."/>
            <person name="Rose J.K."/>
            <person name="Zamir D."/>
            <person name="Carrari F."/>
            <person name="Giovannoni J.J."/>
            <person name="Weigel D."/>
            <person name="Usadel B."/>
            <person name="Fernie A.R."/>
        </authorList>
    </citation>
    <scope>NUCLEOTIDE SEQUENCE [LARGE SCALE GENOMIC DNA]</scope>
</reference>
<evidence type="ECO:0000256" key="7">
    <source>
        <dbReference type="ARBA" id="ARBA00023209"/>
    </source>
</evidence>
<keyword evidence="5" id="KW-0548">Nucleotidyltransferase</keyword>
<dbReference type="RefSeq" id="XP_027773157.1">
    <property type="nucleotide sequence ID" value="XM_027917356.1"/>
</dbReference>
<sequence length="264" mass="29381">MDFESNSWIGERLFYYPRLFGGVMLTAALLGVSTSYLTGISAPTLPHILPNLSIFRKKKRGKKRIRVYVDGCFDLMHYGHANAIRQAKELGDELIVGVVSDEEIVANKGPPVLCMEERLALVSGLKWVDEVIANAPYAITEDFMNRLFTEHKIDYIIHGDDPCLLPDGTDAYALAKKAGRYKQIKRTEGVSSTDIVGRILSSARSISQDCSNSSLPSKDDNMNHVHAEEKMSKIDHISSFLPTSRRIVQFSNGKVSQAIPSTYL</sequence>
<comment type="pathway">
    <text evidence="9">Phospholipid metabolism; phosphatidylethanolamine biosynthesis; phosphatidylethanolamine from ethanolamine: step 2/3.</text>
</comment>
<feature type="domain" description="Cytidyltransferase-like" evidence="12">
    <location>
        <begin position="68"/>
        <end position="197"/>
    </location>
</feature>
<keyword evidence="7" id="KW-0594">Phospholipid biosynthesis</keyword>
<keyword evidence="13" id="KW-1185">Reference proteome</keyword>
<evidence type="ECO:0000256" key="1">
    <source>
        <dbReference type="ARBA" id="ARBA00005189"/>
    </source>
</evidence>
<evidence type="ECO:0000313" key="13">
    <source>
        <dbReference type="Proteomes" id="UP000694930"/>
    </source>
</evidence>
<dbReference type="PANTHER" id="PTHR45780">
    <property type="entry name" value="ETHANOLAMINE-PHOSPHATE CYTIDYLYLTRANSFERASE"/>
    <property type="match status" value="1"/>
</dbReference>
<dbReference type="Pfam" id="PF01467">
    <property type="entry name" value="CTP_transf_like"/>
    <property type="match status" value="1"/>
</dbReference>
<dbReference type="Gene3D" id="3.40.50.620">
    <property type="entry name" value="HUPs"/>
    <property type="match status" value="1"/>
</dbReference>
<keyword evidence="8" id="KW-1208">Phospholipid metabolism</keyword>
<keyword evidence="6" id="KW-0443">Lipid metabolism</keyword>
<dbReference type="GeneID" id="107019706"/>
<proteinExistence type="inferred from homology"/>
<protein>
    <recommendedName>
        <fullName evidence="10">ethanolamine-phosphate cytidylyltransferase</fullName>
        <ecNumber evidence="10">2.7.7.14</ecNumber>
    </recommendedName>
    <alternativeName>
        <fullName evidence="11">CTP:phosphoethanolamine cytidylyltransferase</fullName>
    </alternativeName>
</protein>
<evidence type="ECO:0000256" key="2">
    <source>
        <dbReference type="ARBA" id="ARBA00010101"/>
    </source>
</evidence>
<reference evidence="14 15" key="2">
    <citation type="submission" date="2025-05" db="UniProtKB">
        <authorList>
            <consortium name="RefSeq"/>
        </authorList>
    </citation>
    <scope>IDENTIFICATION</scope>
</reference>
<dbReference type="InterPro" id="IPR044608">
    <property type="entry name" value="Ect1/PCYT2"/>
</dbReference>
<dbReference type="NCBIfam" id="TIGR00125">
    <property type="entry name" value="cyt_tran_rel"/>
    <property type="match status" value="1"/>
</dbReference>
<name>A0ABM1GT23_SOLPN</name>
<dbReference type="InterPro" id="IPR004821">
    <property type="entry name" value="Cyt_trans-like"/>
</dbReference>
<comment type="pathway">
    <text evidence="1">Lipid metabolism.</text>
</comment>
<keyword evidence="4" id="KW-0808">Transferase</keyword>
<evidence type="ECO:0000259" key="12">
    <source>
        <dbReference type="Pfam" id="PF01467"/>
    </source>
</evidence>
<evidence type="ECO:0000256" key="9">
    <source>
        <dbReference type="ARBA" id="ARBA00024191"/>
    </source>
</evidence>
<accession>A0ABM1GT23</accession>
<dbReference type="EC" id="2.7.7.14" evidence="10"/>
<comment type="similarity">
    <text evidence="2">Belongs to the cytidylyltransferase family.</text>
</comment>
<evidence type="ECO:0000313" key="14">
    <source>
        <dbReference type="RefSeq" id="XP_015075583.1"/>
    </source>
</evidence>
<dbReference type="Proteomes" id="UP000694930">
    <property type="component" value="Chromosome 5"/>
</dbReference>
<evidence type="ECO:0000256" key="5">
    <source>
        <dbReference type="ARBA" id="ARBA00022695"/>
    </source>
</evidence>
<evidence type="ECO:0000256" key="4">
    <source>
        <dbReference type="ARBA" id="ARBA00022679"/>
    </source>
</evidence>